<proteinExistence type="predicted"/>
<reference evidence="1" key="4">
    <citation type="submission" date="2025-09" db="UniProtKB">
        <authorList>
            <consortium name="Ensembl"/>
        </authorList>
    </citation>
    <scope>IDENTIFICATION</scope>
</reference>
<dbReference type="Ensembl" id="ENSCINT00000032318.1">
    <property type="protein sequence ID" value="ENSCINP00000030166.1"/>
    <property type="gene ID" value="ENSCING00000020360.1"/>
</dbReference>
<organism evidence="1 2">
    <name type="scientific">Ciona intestinalis</name>
    <name type="common">Transparent sea squirt</name>
    <name type="synonym">Ascidia intestinalis</name>
    <dbReference type="NCBI Taxonomy" id="7719"/>
    <lineage>
        <taxon>Eukaryota</taxon>
        <taxon>Metazoa</taxon>
        <taxon>Chordata</taxon>
        <taxon>Tunicata</taxon>
        <taxon>Ascidiacea</taxon>
        <taxon>Phlebobranchia</taxon>
        <taxon>Cionidae</taxon>
        <taxon>Ciona</taxon>
    </lineage>
</organism>
<reference evidence="1" key="3">
    <citation type="submission" date="2025-08" db="UniProtKB">
        <authorList>
            <consortium name="Ensembl"/>
        </authorList>
    </citation>
    <scope>IDENTIFICATION</scope>
</reference>
<name>H2XKI4_CIOIN</name>
<dbReference type="InParanoid" id="H2XKI4"/>
<dbReference type="AlphaFoldDB" id="H2XKI4"/>
<sequence>MTAKLSKYEKRLCILLFLSTMTNPLSTLSTLFSHYTPDHHCKIQYPQNEFSSSNISVVSSLKNKYLEVAIPDEEPNLFGRRGMSRCYEYNMTTEKQQSVLKKLRNGTVEYISNRSMSENIVTCKHGSTFNFKDGETSAIYEVICGT</sequence>
<evidence type="ECO:0000313" key="1">
    <source>
        <dbReference type="Ensembl" id="ENSCINP00000030166.1"/>
    </source>
</evidence>
<keyword evidence="2" id="KW-1185">Reference proteome</keyword>
<evidence type="ECO:0000313" key="2">
    <source>
        <dbReference type="Proteomes" id="UP000008144"/>
    </source>
</evidence>
<reference evidence="1" key="2">
    <citation type="journal article" date="2008" name="Genome Biol.">
        <title>Improved genome assembly and evidence-based global gene model set for the chordate Ciona intestinalis: new insight into intron and operon populations.</title>
        <authorList>
            <person name="Satou Y."/>
            <person name="Mineta K."/>
            <person name="Ogasawara M."/>
            <person name="Sasakura Y."/>
            <person name="Shoguchi E."/>
            <person name="Ueno K."/>
            <person name="Yamada L."/>
            <person name="Matsumoto J."/>
            <person name="Wasserscheid J."/>
            <person name="Dewar K."/>
            <person name="Wiley G.B."/>
            <person name="Macmil S.L."/>
            <person name="Roe B.A."/>
            <person name="Zeller R.W."/>
            <person name="Hastings K.E."/>
            <person name="Lemaire P."/>
            <person name="Lindquist E."/>
            <person name="Endo T."/>
            <person name="Hotta K."/>
            <person name="Inaba K."/>
        </authorList>
    </citation>
    <scope>NUCLEOTIDE SEQUENCE [LARGE SCALE GENOMIC DNA]</scope>
    <source>
        <strain evidence="1">wild type</strain>
    </source>
</reference>
<accession>H2XKI4</accession>
<dbReference type="Proteomes" id="UP000008144">
    <property type="component" value="Chromosome 2"/>
</dbReference>
<protein>
    <submittedName>
        <fullName evidence="1">Uncharacterized protein</fullName>
    </submittedName>
</protein>
<reference evidence="2" key="1">
    <citation type="journal article" date="2002" name="Science">
        <title>The draft genome of Ciona intestinalis: insights into chordate and vertebrate origins.</title>
        <authorList>
            <person name="Dehal P."/>
            <person name="Satou Y."/>
            <person name="Campbell R.K."/>
            <person name="Chapman J."/>
            <person name="Degnan B."/>
            <person name="De Tomaso A."/>
            <person name="Davidson B."/>
            <person name="Di Gregorio A."/>
            <person name="Gelpke M."/>
            <person name="Goodstein D.M."/>
            <person name="Harafuji N."/>
            <person name="Hastings K.E."/>
            <person name="Ho I."/>
            <person name="Hotta K."/>
            <person name="Huang W."/>
            <person name="Kawashima T."/>
            <person name="Lemaire P."/>
            <person name="Martinez D."/>
            <person name="Meinertzhagen I.A."/>
            <person name="Necula S."/>
            <person name="Nonaka M."/>
            <person name="Putnam N."/>
            <person name="Rash S."/>
            <person name="Saiga H."/>
            <person name="Satake M."/>
            <person name="Terry A."/>
            <person name="Yamada L."/>
            <person name="Wang H.G."/>
            <person name="Awazu S."/>
            <person name="Azumi K."/>
            <person name="Boore J."/>
            <person name="Branno M."/>
            <person name="Chin-Bow S."/>
            <person name="DeSantis R."/>
            <person name="Doyle S."/>
            <person name="Francino P."/>
            <person name="Keys D.N."/>
            <person name="Haga S."/>
            <person name="Hayashi H."/>
            <person name="Hino K."/>
            <person name="Imai K.S."/>
            <person name="Inaba K."/>
            <person name="Kano S."/>
            <person name="Kobayashi K."/>
            <person name="Kobayashi M."/>
            <person name="Lee B.I."/>
            <person name="Makabe K.W."/>
            <person name="Manohar C."/>
            <person name="Matassi G."/>
            <person name="Medina M."/>
            <person name="Mochizuki Y."/>
            <person name="Mount S."/>
            <person name="Morishita T."/>
            <person name="Miura S."/>
            <person name="Nakayama A."/>
            <person name="Nishizaka S."/>
            <person name="Nomoto H."/>
            <person name="Ohta F."/>
            <person name="Oishi K."/>
            <person name="Rigoutsos I."/>
            <person name="Sano M."/>
            <person name="Sasaki A."/>
            <person name="Sasakura Y."/>
            <person name="Shoguchi E."/>
            <person name="Shin-i T."/>
            <person name="Spagnuolo A."/>
            <person name="Stainier D."/>
            <person name="Suzuki M.M."/>
            <person name="Tassy O."/>
            <person name="Takatori N."/>
            <person name="Tokuoka M."/>
            <person name="Yagi K."/>
            <person name="Yoshizaki F."/>
            <person name="Wada S."/>
            <person name="Zhang C."/>
            <person name="Hyatt P.D."/>
            <person name="Larimer F."/>
            <person name="Detter C."/>
            <person name="Doggett N."/>
            <person name="Glavina T."/>
            <person name="Hawkins T."/>
            <person name="Richardson P."/>
            <person name="Lucas S."/>
            <person name="Kohara Y."/>
            <person name="Levine M."/>
            <person name="Satoh N."/>
            <person name="Rokhsar D.S."/>
        </authorList>
    </citation>
    <scope>NUCLEOTIDE SEQUENCE [LARGE SCALE GENOMIC DNA]</scope>
</reference>
<dbReference type="EMBL" id="EAAA01001449">
    <property type="status" value="NOT_ANNOTATED_CDS"/>
    <property type="molecule type" value="Genomic_DNA"/>
</dbReference>
<dbReference type="HOGENOM" id="CLU_1776799_0_0_1"/>